<protein>
    <submittedName>
        <fullName evidence="3">Tripartite tricarboxylate transporter permease</fullName>
    </submittedName>
</protein>
<dbReference type="Proteomes" id="UP000644749">
    <property type="component" value="Unassembled WGS sequence"/>
</dbReference>
<dbReference type="Pfam" id="PF01970">
    <property type="entry name" value="TctA"/>
    <property type="match status" value="1"/>
</dbReference>
<feature type="transmembrane region" description="Helical" evidence="1">
    <location>
        <begin position="152"/>
        <end position="182"/>
    </location>
</feature>
<feature type="transmembrane region" description="Helical" evidence="1">
    <location>
        <begin position="108"/>
        <end position="132"/>
    </location>
</feature>
<keyword evidence="1" id="KW-1133">Transmembrane helix</keyword>
<feature type="transmembrane region" description="Helical" evidence="1">
    <location>
        <begin position="463"/>
        <end position="489"/>
    </location>
</feature>
<gene>
    <name evidence="3" type="ORF">JL111_18915</name>
</gene>
<comment type="caution">
    <text evidence="3">The sequence shown here is derived from an EMBL/GenBank/DDBJ whole genome shotgun (WGS) entry which is preliminary data.</text>
</comment>
<feature type="transmembrane region" description="Helical" evidence="1">
    <location>
        <begin position="259"/>
        <end position="281"/>
    </location>
</feature>
<dbReference type="PANTHER" id="PTHR35342:SF5">
    <property type="entry name" value="TRICARBOXYLIC TRANSPORT PROTEIN"/>
    <property type="match status" value="1"/>
</dbReference>
<evidence type="ECO:0000313" key="3">
    <source>
        <dbReference type="EMBL" id="MBL3675546.1"/>
    </source>
</evidence>
<feature type="transmembrane region" description="Helical" evidence="1">
    <location>
        <begin position="354"/>
        <end position="381"/>
    </location>
</feature>
<keyword evidence="4" id="KW-1185">Reference proteome</keyword>
<feature type="transmembrane region" description="Helical" evidence="1">
    <location>
        <begin position="321"/>
        <end position="342"/>
    </location>
</feature>
<sequence length="499" mass="52342">MELFSDLALGVSTALSPFNLLYCFIGVLLGTAIGVLPGLGPVATIAMLLPLTFGLDPVSALIMLAGIYYGAQYGGSTTAILINLPGESSSVVTAIDGYQMAKKGRAGAALATAALGSFFAGTVATILLALAAPPLAAVALKFGPTEYFSLMVLGLVASVALASGSLLKAFIMIVLGLLLGLVGTDIESGAQRFTFDTPELMDGMNFVALSMGVFGLGEILRNLEHEQTRSVMVKRVSGLMLSKEEFKRIIGPVLRGTTIGSVLGILPGGGAMLSSFAAYALEKKSSPNKAEFGQGAIEGVAAPEAANNAGAQTSFIPMLTLGIPSNSVMALMIGAMIIQGITPGPNVITDEPTLFWGMIVSMWIGNLMLVLLNLPLIGLWVRMLTIPYHLLFPAIIAFCCIGAYSVNNSTFDVFIMATFGLIGYGLIKLDFEPAPLLLGFILGPMLEENLRRAMLLSRGDPTVFVTHPISLVMLLVAVIMLAVIVLPSIRAKREEAFSE</sequence>
<evidence type="ECO:0000313" key="4">
    <source>
        <dbReference type="Proteomes" id="UP000644749"/>
    </source>
</evidence>
<organism evidence="3 4">
    <name type="scientific">Paracoccus aerius</name>
    <dbReference type="NCBI Taxonomy" id="1915382"/>
    <lineage>
        <taxon>Bacteria</taxon>
        <taxon>Pseudomonadati</taxon>
        <taxon>Pseudomonadota</taxon>
        <taxon>Alphaproteobacteria</taxon>
        <taxon>Rhodobacterales</taxon>
        <taxon>Paracoccaceae</taxon>
        <taxon>Paracoccus</taxon>
    </lineage>
</organism>
<feature type="transmembrane region" description="Helical" evidence="1">
    <location>
        <begin position="388"/>
        <end position="407"/>
    </location>
</feature>
<reference evidence="3 4" key="1">
    <citation type="submission" date="2021-01" db="EMBL/GenBank/DDBJ databases">
        <title>011410 draft genome.</title>
        <authorList>
            <person name="Lang L."/>
        </authorList>
    </citation>
    <scope>NUCLEOTIDE SEQUENCE [LARGE SCALE GENOMIC DNA]</scope>
    <source>
        <strain evidence="3 4">KCTC 42845</strain>
    </source>
</reference>
<accession>A0ABS1S9X5</accession>
<dbReference type="PANTHER" id="PTHR35342">
    <property type="entry name" value="TRICARBOXYLIC TRANSPORT PROTEIN"/>
    <property type="match status" value="1"/>
</dbReference>
<feature type="domain" description="DUF112" evidence="2">
    <location>
        <begin position="20"/>
        <end position="438"/>
    </location>
</feature>
<name>A0ABS1S9X5_9RHOB</name>
<keyword evidence="1" id="KW-0472">Membrane</keyword>
<evidence type="ECO:0000256" key="1">
    <source>
        <dbReference type="SAM" id="Phobius"/>
    </source>
</evidence>
<dbReference type="RefSeq" id="WP_191312903.1">
    <property type="nucleotide sequence ID" value="NZ_BNCL01000034.1"/>
</dbReference>
<feature type="transmembrane region" description="Helical" evidence="1">
    <location>
        <begin position="413"/>
        <end position="442"/>
    </location>
</feature>
<dbReference type="EMBL" id="JAESHT010000030">
    <property type="protein sequence ID" value="MBL3675546.1"/>
    <property type="molecule type" value="Genomic_DNA"/>
</dbReference>
<keyword evidence="1" id="KW-0812">Transmembrane</keyword>
<evidence type="ECO:0000259" key="2">
    <source>
        <dbReference type="Pfam" id="PF01970"/>
    </source>
</evidence>
<dbReference type="InterPro" id="IPR002823">
    <property type="entry name" value="DUF112_TM"/>
</dbReference>
<proteinExistence type="predicted"/>